<protein>
    <submittedName>
        <fullName evidence="1">Methyltransferase family protein</fullName>
    </submittedName>
</protein>
<dbReference type="OrthoDB" id="433681at2"/>
<name>A0A4R3YAT1_9PROT</name>
<dbReference type="SUPFAM" id="SSF53335">
    <property type="entry name" value="S-adenosyl-L-methionine-dependent methyltransferases"/>
    <property type="match status" value="1"/>
</dbReference>
<proteinExistence type="predicted"/>
<dbReference type="GO" id="GO:0032259">
    <property type="term" value="P:methylation"/>
    <property type="evidence" value="ECO:0007669"/>
    <property type="project" value="UniProtKB-KW"/>
</dbReference>
<organism evidence="1 2">
    <name type="scientific">Sulfurirhabdus autotrophica</name>
    <dbReference type="NCBI Taxonomy" id="1706046"/>
    <lineage>
        <taxon>Bacteria</taxon>
        <taxon>Pseudomonadati</taxon>
        <taxon>Pseudomonadota</taxon>
        <taxon>Betaproteobacteria</taxon>
        <taxon>Nitrosomonadales</taxon>
        <taxon>Sulfuricellaceae</taxon>
        <taxon>Sulfurirhabdus</taxon>
    </lineage>
</organism>
<dbReference type="Gene3D" id="3.40.50.150">
    <property type="entry name" value="Vaccinia Virus protein VP39"/>
    <property type="match status" value="1"/>
</dbReference>
<reference evidence="1 2" key="1">
    <citation type="submission" date="2019-03" db="EMBL/GenBank/DDBJ databases">
        <title>Genomic Encyclopedia of Type Strains, Phase IV (KMG-IV): sequencing the most valuable type-strain genomes for metagenomic binning, comparative biology and taxonomic classification.</title>
        <authorList>
            <person name="Goeker M."/>
        </authorList>
    </citation>
    <scope>NUCLEOTIDE SEQUENCE [LARGE SCALE GENOMIC DNA]</scope>
    <source>
        <strain evidence="1 2">DSM 100309</strain>
    </source>
</reference>
<gene>
    <name evidence="1" type="ORF">EDC63_10475</name>
</gene>
<comment type="caution">
    <text evidence="1">The sequence shown here is derived from an EMBL/GenBank/DDBJ whole genome shotgun (WGS) entry which is preliminary data.</text>
</comment>
<dbReference type="AlphaFoldDB" id="A0A4R3YAT1"/>
<keyword evidence="1" id="KW-0489">Methyltransferase</keyword>
<accession>A0A4R3YAT1</accession>
<evidence type="ECO:0000313" key="2">
    <source>
        <dbReference type="Proteomes" id="UP000295367"/>
    </source>
</evidence>
<dbReference type="InterPro" id="IPR029063">
    <property type="entry name" value="SAM-dependent_MTases_sf"/>
</dbReference>
<keyword evidence="1" id="KW-0808">Transferase</keyword>
<sequence length="259" mass="30287">MQNQIYTQQRIVTNIDDCYFYHTMEIPEYGVVEGEWDLRSYVQQYLGGVEFKSKRVLEMGTASGFLCFEMEKAGAEVVCYDLSEHQSWDIVPFAKFGEEKLQLHIAERKAHIRKLNNGFWFAHNAHNSKAKVVYGSIYAIPRDIGNVDITTFTSILLHVRDPFLALYNALSLTQETVIITEVVREKSLAFEIMRRLGLPYMSFLPNHQTCEPMETWWSLSPDILRKFIRTLGFEKTETKFFSMRTQWGKRLMFTIVGHR</sequence>
<dbReference type="GO" id="GO:0008168">
    <property type="term" value="F:methyltransferase activity"/>
    <property type="evidence" value="ECO:0007669"/>
    <property type="project" value="UniProtKB-KW"/>
</dbReference>
<dbReference type="Proteomes" id="UP000295367">
    <property type="component" value="Unassembled WGS sequence"/>
</dbReference>
<dbReference type="EMBL" id="SMCO01000004">
    <property type="protein sequence ID" value="TCV88118.1"/>
    <property type="molecule type" value="Genomic_DNA"/>
</dbReference>
<keyword evidence="2" id="KW-1185">Reference proteome</keyword>
<evidence type="ECO:0000313" key="1">
    <source>
        <dbReference type="EMBL" id="TCV88118.1"/>
    </source>
</evidence>
<dbReference type="RefSeq" id="WP_124945752.1">
    <property type="nucleotide sequence ID" value="NZ_BHVT01000019.1"/>
</dbReference>